<keyword evidence="2" id="KW-1185">Reference proteome</keyword>
<protein>
    <submittedName>
        <fullName evidence="1">Uncharacterized protein</fullName>
    </submittedName>
</protein>
<reference evidence="2" key="1">
    <citation type="submission" date="2017-02" db="EMBL/GenBank/DDBJ databases">
        <authorList>
            <person name="Furmanczyk E.M."/>
        </authorList>
    </citation>
    <scope>NUCLEOTIDE SEQUENCE [LARGE SCALE GENOMIC DNA]</scope>
    <source>
        <strain evidence="2">AP3_22</strain>
    </source>
</reference>
<dbReference type="EMBL" id="MUJK01000005">
    <property type="protein sequence ID" value="POF41226.1"/>
    <property type="molecule type" value="Genomic_DNA"/>
</dbReference>
<proteinExistence type="predicted"/>
<name>A0A2S3VMN8_9PSED</name>
<dbReference type="RefSeq" id="WP_103396104.1">
    <property type="nucleotide sequence ID" value="NZ_MUJK01000005.1"/>
</dbReference>
<gene>
    <name evidence="1" type="ORF">B0D71_18530</name>
</gene>
<accession>A0A2S3VMN8</accession>
<evidence type="ECO:0000313" key="2">
    <source>
        <dbReference type="Proteomes" id="UP000237440"/>
    </source>
</evidence>
<comment type="caution">
    <text evidence="1">The sequence shown here is derived from an EMBL/GenBank/DDBJ whole genome shotgun (WGS) entry which is preliminary data.</text>
</comment>
<sequence>MAKAQQEKLPKERGRPRLEKLHARYEIQITSWDFSWSFYLSGPTDRWQGRSHFREVATLILMGRVLAPEGFKYPEALLHLVADPWLDSLVEQPAAIGSIHINGRQFTGYVPIPSNQMPMLVSSANRLLFVELYGTPLRYRKALINELHLNTTPD</sequence>
<dbReference type="AlphaFoldDB" id="A0A2S3VMN8"/>
<organism evidence="1 2">
    <name type="scientific">Pseudomonas laurylsulfativorans</name>
    <dbReference type="NCBI Taxonomy" id="1943631"/>
    <lineage>
        <taxon>Bacteria</taxon>
        <taxon>Pseudomonadati</taxon>
        <taxon>Pseudomonadota</taxon>
        <taxon>Gammaproteobacteria</taxon>
        <taxon>Pseudomonadales</taxon>
        <taxon>Pseudomonadaceae</taxon>
        <taxon>Pseudomonas</taxon>
    </lineage>
</organism>
<dbReference type="OrthoDB" id="6879930at2"/>
<evidence type="ECO:0000313" key="1">
    <source>
        <dbReference type="EMBL" id="POF41226.1"/>
    </source>
</evidence>
<dbReference type="Proteomes" id="UP000237440">
    <property type="component" value="Unassembled WGS sequence"/>
</dbReference>